<dbReference type="InterPro" id="IPR036237">
    <property type="entry name" value="Xyl_isomerase-like_sf"/>
</dbReference>
<reference evidence="2 3" key="2">
    <citation type="submission" date="2020-08" db="EMBL/GenBank/DDBJ databases">
        <authorList>
            <person name="Partida-Martinez L."/>
            <person name="Huntemann M."/>
            <person name="Clum A."/>
            <person name="Wang J."/>
            <person name="Palaniappan K."/>
            <person name="Ritter S."/>
            <person name="Chen I.-M."/>
            <person name="Stamatis D."/>
            <person name="Reddy T."/>
            <person name="O'Malley R."/>
            <person name="Daum C."/>
            <person name="Shapiro N."/>
            <person name="Ivanova N."/>
            <person name="Kyrpides N."/>
            <person name="Woyke T."/>
        </authorList>
    </citation>
    <scope>NUCLEOTIDE SEQUENCE [LARGE SCALE GENOMIC DNA]</scope>
    <source>
        <strain evidence="2 3">AS2.23</strain>
    </source>
</reference>
<feature type="domain" description="Xylose isomerase-like TIM barrel" evidence="1">
    <location>
        <begin position="22"/>
        <end position="275"/>
    </location>
</feature>
<gene>
    <name evidence="2" type="ORF">FHR75_003227</name>
</gene>
<dbReference type="InterPro" id="IPR013022">
    <property type="entry name" value="Xyl_isomerase-like_TIM-brl"/>
</dbReference>
<dbReference type="EMBL" id="JACHVY010000003">
    <property type="protein sequence ID" value="MBB2902396.1"/>
    <property type="molecule type" value="Genomic_DNA"/>
</dbReference>
<dbReference type="RefSeq" id="WP_183392203.1">
    <property type="nucleotide sequence ID" value="NZ_JACHVY010000003.1"/>
</dbReference>
<dbReference type="Proteomes" id="UP000533269">
    <property type="component" value="Unassembled WGS sequence"/>
</dbReference>
<evidence type="ECO:0000313" key="2">
    <source>
        <dbReference type="EMBL" id="MBB2902396.1"/>
    </source>
</evidence>
<organism evidence="2 3">
    <name type="scientific">Kineococcus radiotolerans</name>
    <dbReference type="NCBI Taxonomy" id="131568"/>
    <lineage>
        <taxon>Bacteria</taxon>
        <taxon>Bacillati</taxon>
        <taxon>Actinomycetota</taxon>
        <taxon>Actinomycetes</taxon>
        <taxon>Kineosporiales</taxon>
        <taxon>Kineosporiaceae</taxon>
        <taxon>Kineococcus</taxon>
    </lineage>
</organism>
<accession>A0A7W4TQ60</accession>
<proteinExistence type="predicted"/>
<protein>
    <submittedName>
        <fullName evidence="2">Myo-inositol catabolism protein IolH</fullName>
    </submittedName>
</protein>
<dbReference type="Gene3D" id="3.20.20.150">
    <property type="entry name" value="Divalent-metal-dependent TIM barrel enzymes"/>
    <property type="match status" value="1"/>
</dbReference>
<dbReference type="PANTHER" id="PTHR12110">
    <property type="entry name" value="HYDROXYPYRUVATE ISOMERASE"/>
    <property type="match status" value="1"/>
</dbReference>
<name>A0A7W4TQ60_KINRA</name>
<comment type="caution">
    <text evidence="2">The sequence shown here is derived from an EMBL/GenBank/DDBJ whole genome shotgun (WGS) entry which is preliminary data.</text>
</comment>
<evidence type="ECO:0000313" key="3">
    <source>
        <dbReference type="Proteomes" id="UP000533269"/>
    </source>
</evidence>
<dbReference type="SUPFAM" id="SSF51658">
    <property type="entry name" value="Xylose isomerase-like"/>
    <property type="match status" value="1"/>
</dbReference>
<reference evidence="2 3" key="1">
    <citation type="submission" date="2020-08" db="EMBL/GenBank/DDBJ databases">
        <title>The Agave Microbiome: Exploring the role of microbial communities in plant adaptations to desert environments.</title>
        <authorList>
            <person name="Partida-Martinez L.P."/>
        </authorList>
    </citation>
    <scope>NUCLEOTIDE SEQUENCE [LARGE SCALE GENOMIC DNA]</scope>
    <source>
        <strain evidence="2 3">AS2.23</strain>
    </source>
</reference>
<dbReference type="AlphaFoldDB" id="A0A7W4TQ60"/>
<sequence length="284" mass="31855">MQIALDTYMFRDVPLLQLPGVVADLGYEWIELSPREDFIPFFRHPRVDLAGVRAFRKALEAAGVGVCSTQFVQRWSGPGEDERRQAVRNVKRIVEVSTELGVPVLQSEFNGRPELPEASEARFFDSFEELAPVFESAGVELRLEPHPDDFVEDGFRAVDLVRGLDRPWLGFVYCTPHTFHQGGDGPGIVRYAGDLVRHVHVADSFDPRGSSGLRYIVNPPGSTARVHQHLDVGEGEVDVDGIFAALGEVGFDGAVCSSVFAWEERREESSRFMRARIQELVDRW</sequence>
<dbReference type="PANTHER" id="PTHR12110:SF21">
    <property type="entry name" value="XYLOSE ISOMERASE-LIKE TIM BARREL DOMAIN-CONTAINING PROTEIN"/>
    <property type="match status" value="1"/>
</dbReference>
<evidence type="ECO:0000259" key="1">
    <source>
        <dbReference type="Pfam" id="PF01261"/>
    </source>
</evidence>
<dbReference type="InterPro" id="IPR050312">
    <property type="entry name" value="IolE/XylAMocC-like"/>
</dbReference>
<dbReference type="Pfam" id="PF01261">
    <property type="entry name" value="AP_endonuc_2"/>
    <property type="match status" value="1"/>
</dbReference>